<dbReference type="InterPro" id="IPR022842">
    <property type="entry name" value="RNAP_Rpo3/Rpb3/RPAC1"/>
</dbReference>
<dbReference type="Gene3D" id="3.30.1360.10">
    <property type="entry name" value="RNA polymerase, RBP11-like subunit"/>
    <property type="match status" value="1"/>
</dbReference>
<accession>A0AAD3D1E0</accession>
<dbReference type="NCBIfam" id="NF001988">
    <property type="entry name" value="PRK00783.1"/>
    <property type="match status" value="1"/>
</dbReference>
<comment type="similarity">
    <text evidence="3">Belongs to the archaeal Rpo3/eukaryotic RPB3 RNA polymerase subunit family.</text>
</comment>
<dbReference type="SUPFAM" id="SSF55257">
    <property type="entry name" value="RBP11-like subunits of RNA polymerase"/>
    <property type="match status" value="1"/>
</dbReference>
<dbReference type="GO" id="GO:0006366">
    <property type="term" value="P:transcription by RNA polymerase II"/>
    <property type="evidence" value="ECO:0007669"/>
    <property type="project" value="TreeGrafter"/>
</dbReference>
<evidence type="ECO:0000313" key="6">
    <source>
        <dbReference type="Proteomes" id="UP001054902"/>
    </source>
</evidence>
<evidence type="ECO:0000256" key="2">
    <source>
        <dbReference type="ARBA" id="ARBA00023163"/>
    </source>
</evidence>
<dbReference type="GO" id="GO:0046983">
    <property type="term" value="F:protein dimerization activity"/>
    <property type="evidence" value="ECO:0007669"/>
    <property type="project" value="InterPro"/>
</dbReference>
<evidence type="ECO:0000256" key="1">
    <source>
        <dbReference type="ARBA" id="ARBA00022478"/>
    </source>
</evidence>
<comment type="caution">
    <text evidence="5">The sequence shown here is derived from an EMBL/GenBank/DDBJ whole genome shotgun (WGS) entry which is preliminary data.</text>
</comment>
<gene>
    <name evidence="5" type="ORF">CTEN210_11472</name>
</gene>
<dbReference type="Pfam" id="PF01193">
    <property type="entry name" value="RNA_pol_L"/>
    <property type="match status" value="1"/>
</dbReference>
<dbReference type="InterPro" id="IPR036603">
    <property type="entry name" value="RBP11-like"/>
</dbReference>
<keyword evidence="6" id="KW-1185">Reference proteome</keyword>
<evidence type="ECO:0000259" key="4">
    <source>
        <dbReference type="SMART" id="SM00662"/>
    </source>
</evidence>
<dbReference type="EMBL" id="BLLK01000047">
    <property type="protein sequence ID" value="GFH54996.1"/>
    <property type="molecule type" value="Genomic_DNA"/>
</dbReference>
<dbReference type="Pfam" id="PF01000">
    <property type="entry name" value="RNA_pol_A_bac"/>
    <property type="match status" value="1"/>
</dbReference>
<protein>
    <recommendedName>
        <fullName evidence="4">DNA-directed RNA polymerase RpoA/D/Rpb3-type domain-containing protein</fullName>
    </recommendedName>
</protein>
<dbReference type="InterPro" id="IPR011263">
    <property type="entry name" value="DNA-dir_RNA_pol_RpoA/D/Rpb3"/>
</dbReference>
<dbReference type="SMART" id="SM00662">
    <property type="entry name" value="RPOLD"/>
    <property type="match status" value="1"/>
</dbReference>
<dbReference type="HAMAP" id="MF_00320">
    <property type="entry name" value="RNApol_arch_Rpo3"/>
    <property type="match status" value="1"/>
</dbReference>
<reference evidence="5 6" key="1">
    <citation type="journal article" date="2021" name="Sci. Rep.">
        <title>The genome of the diatom Chaetoceros tenuissimus carries an ancient integrated fragment of an extant virus.</title>
        <authorList>
            <person name="Hongo Y."/>
            <person name="Kimura K."/>
            <person name="Takaki Y."/>
            <person name="Yoshida Y."/>
            <person name="Baba S."/>
            <person name="Kobayashi G."/>
            <person name="Nagasaki K."/>
            <person name="Hano T."/>
            <person name="Tomaru Y."/>
        </authorList>
    </citation>
    <scope>NUCLEOTIDE SEQUENCE [LARGE SCALE GENOMIC DNA]</scope>
    <source>
        <strain evidence="5 6">NIES-3715</strain>
    </source>
</reference>
<dbReference type="Gene3D" id="2.170.120.12">
    <property type="entry name" value="DNA-directed RNA polymerase, insert domain"/>
    <property type="match status" value="1"/>
</dbReference>
<dbReference type="PROSITE" id="PS00446">
    <property type="entry name" value="RNA_POL_D_30KD"/>
    <property type="match status" value="1"/>
</dbReference>
<sequence>MPNQRFPKIEILSIEQHEIKFILSETDTSVANSLRRIMIAEVPTLAIDLVEFAENTTVLNDEYIAHRLGLIPIRYTSPDTLRASDCNGAFLPHRECVCFERCPRCSVEFELDVNFDQTVKERSVPEHERTLPFTVTSADLVSNHNSVEPAHFLHADEEGNSHDQGISIVKIGPGQHLKLKAIARMGISKEHAKWCPVAVATYRFYPIITINEEACARLTLEQKQELVDVCPDRILELDEVSGKLTVSEYAWEIATYTEDLKVAQDAMKEKPEDDDFVTVEHSTDRFIFSVEGTGAMDVEEVLMSSMRVLKERLQYLSQQLEQIREI</sequence>
<dbReference type="AlphaFoldDB" id="A0AAD3D1E0"/>
<dbReference type="Proteomes" id="UP001054902">
    <property type="component" value="Unassembled WGS sequence"/>
</dbReference>
<dbReference type="SUPFAM" id="SSF56553">
    <property type="entry name" value="Insert subdomain of RNA polymerase alpha subunit"/>
    <property type="match status" value="1"/>
</dbReference>
<evidence type="ECO:0000256" key="3">
    <source>
        <dbReference type="ARBA" id="ARBA00025804"/>
    </source>
</evidence>
<dbReference type="InterPro" id="IPR050518">
    <property type="entry name" value="Rpo3/RPB3_RNA_Pol_subunit"/>
</dbReference>
<dbReference type="GO" id="GO:0003899">
    <property type="term" value="F:DNA-directed RNA polymerase activity"/>
    <property type="evidence" value="ECO:0007669"/>
    <property type="project" value="InterPro"/>
</dbReference>
<proteinExistence type="inferred from homology"/>
<feature type="domain" description="DNA-directed RNA polymerase RpoA/D/Rpb3-type" evidence="4">
    <location>
        <begin position="18"/>
        <end position="319"/>
    </location>
</feature>
<keyword evidence="2" id="KW-0804">Transcription</keyword>
<dbReference type="PANTHER" id="PTHR11800">
    <property type="entry name" value="DNA-DIRECTED RNA POLYMERASE"/>
    <property type="match status" value="1"/>
</dbReference>
<dbReference type="GO" id="GO:0005665">
    <property type="term" value="C:RNA polymerase II, core complex"/>
    <property type="evidence" value="ECO:0007669"/>
    <property type="project" value="TreeGrafter"/>
</dbReference>
<dbReference type="InterPro" id="IPR001514">
    <property type="entry name" value="DNA-dir_RNA_pol_30-40kDasu_CS"/>
</dbReference>
<dbReference type="InterPro" id="IPR011262">
    <property type="entry name" value="DNA-dir_RNA_pol_insert"/>
</dbReference>
<dbReference type="PANTHER" id="PTHR11800:SF2">
    <property type="entry name" value="DNA-DIRECTED RNA POLYMERASE II SUBUNIT RPB3"/>
    <property type="match status" value="1"/>
</dbReference>
<name>A0AAD3D1E0_9STRA</name>
<organism evidence="5 6">
    <name type="scientific">Chaetoceros tenuissimus</name>
    <dbReference type="NCBI Taxonomy" id="426638"/>
    <lineage>
        <taxon>Eukaryota</taxon>
        <taxon>Sar</taxon>
        <taxon>Stramenopiles</taxon>
        <taxon>Ochrophyta</taxon>
        <taxon>Bacillariophyta</taxon>
        <taxon>Coscinodiscophyceae</taxon>
        <taxon>Chaetocerotophycidae</taxon>
        <taxon>Chaetocerotales</taxon>
        <taxon>Chaetocerotaceae</taxon>
        <taxon>Chaetoceros</taxon>
    </lineage>
</organism>
<dbReference type="InterPro" id="IPR036643">
    <property type="entry name" value="RNApol_insert_sf"/>
</dbReference>
<dbReference type="GO" id="GO:0003677">
    <property type="term" value="F:DNA binding"/>
    <property type="evidence" value="ECO:0007669"/>
    <property type="project" value="InterPro"/>
</dbReference>
<keyword evidence="1" id="KW-0240">DNA-directed RNA polymerase</keyword>
<evidence type="ECO:0000313" key="5">
    <source>
        <dbReference type="EMBL" id="GFH54996.1"/>
    </source>
</evidence>